<evidence type="ECO:0000256" key="3">
    <source>
        <dbReference type="ARBA" id="ARBA00022723"/>
    </source>
</evidence>
<evidence type="ECO:0000256" key="7">
    <source>
        <dbReference type="ARBA" id="ARBA00023125"/>
    </source>
</evidence>
<dbReference type="EMBL" id="GEGO01002669">
    <property type="protein sequence ID" value="JAR92735.1"/>
    <property type="molecule type" value="Transcribed_RNA"/>
</dbReference>
<evidence type="ECO:0000256" key="5">
    <source>
        <dbReference type="ARBA" id="ARBA00022771"/>
    </source>
</evidence>
<dbReference type="InterPro" id="IPR036236">
    <property type="entry name" value="Znf_C2H2_sf"/>
</dbReference>
<dbReference type="GO" id="GO:0008270">
    <property type="term" value="F:zinc ion binding"/>
    <property type="evidence" value="ECO:0007669"/>
    <property type="project" value="UniProtKB-KW"/>
</dbReference>
<keyword evidence="3" id="KW-0479">Metal-binding</keyword>
<organism evidence="12">
    <name type="scientific">Ixodes ricinus</name>
    <name type="common">Common tick</name>
    <name type="synonym">Acarus ricinus</name>
    <dbReference type="NCBI Taxonomy" id="34613"/>
    <lineage>
        <taxon>Eukaryota</taxon>
        <taxon>Metazoa</taxon>
        <taxon>Ecdysozoa</taxon>
        <taxon>Arthropoda</taxon>
        <taxon>Chelicerata</taxon>
        <taxon>Arachnida</taxon>
        <taxon>Acari</taxon>
        <taxon>Parasitiformes</taxon>
        <taxon>Ixodida</taxon>
        <taxon>Ixodoidea</taxon>
        <taxon>Ixodidae</taxon>
        <taxon>Ixodinae</taxon>
        <taxon>Ixodes</taxon>
    </lineage>
</organism>
<sequence>LKLEGHEAVVIKEEPEDAPPTPTDQSVEPDGCGYMSMYPLQLEGHGDSAVSVKLEPGESAFLQTDEGLCSGASDIASSVQVHLGEPWKDGHLFGIEVPYEKLAMQTRAGFQTEDSNRGLPSRLDLEGHWKNSCAVKEEADEASATSTCGGLDGKDARRLSVSLEPVDVVHRATVVVKEEPADVEWQSSDSRESSSSLSSQEQLDQKQQEGTDRHRGHDCSFCPFSSSSKSKLAVHERTHTDRDKGRYKCPACSQVFQRRDCLLAHKKSHAREKPYKCDACGKRFSSESTFSRHENVHLKLKPFKCATCPRTFKQKHTLMKHLGRNDCNQAGVWESTDGDERPFKCPSCPKAFRKFR</sequence>
<protein>
    <submittedName>
        <fullName evidence="12">Putative regulation of transcription</fullName>
    </submittedName>
</protein>
<feature type="domain" description="C2H2-type" evidence="11">
    <location>
        <begin position="217"/>
        <end position="244"/>
    </location>
</feature>
<feature type="compositionally biased region" description="Basic and acidic residues" evidence="10">
    <location>
        <begin position="203"/>
        <end position="218"/>
    </location>
</feature>
<feature type="compositionally biased region" description="Low complexity" evidence="10">
    <location>
        <begin position="193"/>
        <end position="202"/>
    </location>
</feature>
<dbReference type="FunFam" id="3.30.160.60:FF:000663">
    <property type="entry name" value="Zinc finger protein 45"/>
    <property type="match status" value="1"/>
</dbReference>
<dbReference type="SMART" id="SM00355">
    <property type="entry name" value="ZnF_C2H2"/>
    <property type="match status" value="4"/>
</dbReference>
<dbReference type="GO" id="GO:0003700">
    <property type="term" value="F:DNA-binding transcription factor activity"/>
    <property type="evidence" value="ECO:0007669"/>
    <property type="project" value="TreeGrafter"/>
</dbReference>
<evidence type="ECO:0000259" key="11">
    <source>
        <dbReference type="PROSITE" id="PS50157"/>
    </source>
</evidence>
<reference evidence="12" key="1">
    <citation type="journal article" date="2018" name="PLoS Negl. Trop. Dis.">
        <title>Sialome diversity of ticks revealed by RNAseq of single tick salivary glands.</title>
        <authorList>
            <person name="Perner J."/>
            <person name="Kropackova S."/>
            <person name="Kopacek P."/>
            <person name="Ribeiro J.M."/>
        </authorList>
    </citation>
    <scope>NUCLEOTIDE SEQUENCE</scope>
    <source>
        <strain evidence="12">Siblings of single egg batch collected in Ceske Budejovice</strain>
        <tissue evidence="12">Salivary glands</tissue>
    </source>
</reference>
<dbReference type="GO" id="GO:0006357">
    <property type="term" value="P:regulation of transcription by RNA polymerase II"/>
    <property type="evidence" value="ECO:0007669"/>
    <property type="project" value="TreeGrafter"/>
</dbReference>
<feature type="region of interest" description="Disordered" evidence="10">
    <location>
        <begin position="181"/>
        <end position="218"/>
    </location>
</feature>
<feature type="non-terminal residue" evidence="12">
    <location>
        <position position="1"/>
    </location>
</feature>
<accession>A0A147BQQ9</accession>
<feature type="non-terminal residue" evidence="12">
    <location>
        <position position="356"/>
    </location>
</feature>
<keyword evidence="5 9" id="KW-0863">Zinc-finger</keyword>
<comment type="similarity">
    <text evidence="2">Belongs to the krueppel C2H2-type zinc-finger protein family.</text>
</comment>
<evidence type="ECO:0000256" key="2">
    <source>
        <dbReference type="ARBA" id="ARBA00006991"/>
    </source>
</evidence>
<dbReference type="PANTHER" id="PTHR24404:SF114">
    <property type="entry name" value="KLUMPFUSS, ISOFORM B-RELATED"/>
    <property type="match status" value="1"/>
</dbReference>
<dbReference type="PANTHER" id="PTHR24404">
    <property type="entry name" value="ZINC FINGER PROTEIN"/>
    <property type="match status" value="1"/>
</dbReference>
<evidence type="ECO:0000313" key="12">
    <source>
        <dbReference type="EMBL" id="JAR92735.1"/>
    </source>
</evidence>
<feature type="compositionally biased region" description="Basic and acidic residues" evidence="10">
    <location>
        <begin position="1"/>
        <end position="13"/>
    </location>
</feature>
<feature type="domain" description="C2H2-type" evidence="11">
    <location>
        <begin position="247"/>
        <end position="274"/>
    </location>
</feature>
<dbReference type="Gene3D" id="3.30.160.60">
    <property type="entry name" value="Classic Zinc Finger"/>
    <property type="match status" value="4"/>
</dbReference>
<comment type="subcellular location">
    <subcellularLocation>
        <location evidence="1">Nucleus</location>
    </subcellularLocation>
</comment>
<keyword evidence="8" id="KW-0539">Nucleus</keyword>
<feature type="region of interest" description="Disordered" evidence="10">
    <location>
        <begin position="1"/>
        <end position="29"/>
    </location>
</feature>
<feature type="domain" description="C2H2-type" evidence="11">
    <location>
        <begin position="303"/>
        <end position="321"/>
    </location>
</feature>
<dbReference type="InterPro" id="IPR050589">
    <property type="entry name" value="Ikaros_C2H2-ZF"/>
</dbReference>
<evidence type="ECO:0000256" key="6">
    <source>
        <dbReference type="ARBA" id="ARBA00022833"/>
    </source>
</evidence>
<proteinExistence type="inferred from homology"/>
<evidence type="ECO:0000256" key="8">
    <source>
        <dbReference type="ARBA" id="ARBA00023242"/>
    </source>
</evidence>
<dbReference type="AlphaFoldDB" id="A0A147BQQ9"/>
<evidence type="ECO:0000256" key="4">
    <source>
        <dbReference type="ARBA" id="ARBA00022737"/>
    </source>
</evidence>
<dbReference type="PROSITE" id="PS50157">
    <property type="entry name" value="ZINC_FINGER_C2H2_2"/>
    <property type="match status" value="4"/>
</dbReference>
<dbReference type="GO" id="GO:0000978">
    <property type="term" value="F:RNA polymerase II cis-regulatory region sequence-specific DNA binding"/>
    <property type="evidence" value="ECO:0007669"/>
    <property type="project" value="TreeGrafter"/>
</dbReference>
<evidence type="ECO:0000256" key="10">
    <source>
        <dbReference type="SAM" id="MobiDB-lite"/>
    </source>
</evidence>
<feature type="domain" description="C2H2-type" evidence="11">
    <location>
        <begin position="275"/>
        <end position="302"/>
    </location>
</feature>
<dbReference type="Pfam" id="PF00096">
    <property type="entry name" value="zf-C2H2"/>
    <property type="match status" value="2"/>
</dbReference>
<keyword evidence="7" id="KW-0238">DNA-binding</keyword>
<name>A0A147BQQ9_IXORI</name>
<evidence type="ECO:0000256" key="9">
    <source>
        <dbReference type="PROSITE-ProRule" id="PRU00042"/>
    </source>
</evidence>
<dbReference type="GO" id="GO:0005634">
    <property type="term" value="C:nucleus"/>
    <property type="evidence" value="ECO:0007669"/>
    <property type="project" value="UniProtKB-SubCell"/>
</dbReference>
<dbReference type="SUPFAM" id="SSF57667">
    <property type="entry name" value="beta-beta-alpha zinc fingers"/>
    <property type="match status" value="2"/>
</dbReference>
<keyword evidence="6" id="KW-0862">Zinc</keyword>
<dbReference type="PROSITE" id="PS00028">
    <property type="entry name" value="ZINC_FINGER_C2H2_1"/>
    <property type="match status" value="2"/>
</dbReference>
<keyword evidence="4" id="KW-0677">Repeat</keyword>
<evidence type="ECO:0000256" key="1">
    <source>
        <dbReference type="ARBA" id="ARBA00004123"/>
    </source>
</evidence>
<dbReference type="InterPro" id="IPR013087">
    <property type="entry name" value="Znf_C2H2_type"/>
</dbReference>